<organism evidence="1 2">
    <name type="scientific">Sphagnum jensenii</name>
    <dbReference type="NCBI Taxonomy" id="128206"/>
    <lineage>
        <taxon>Eukaryota</taxon>
        <taxon>Viridiplantae</taxon>
        <taxon>Streptophyta</taxon>
        <taxon>Embryophyta</taxon>
        <taxon>Bryophyta</taxon>
        <taxon>Sphagnophytina</taxon>
        <taxon>Sphagnopsida</taxon>
        <taxon>Sphagnales</taxon>
        <taxon>Sphagnaceae</taxon>
        <taxon>Sphagnum</taxon>
    </lineage>
</organism>
<evidence type="ECO:0000313" key="1">
    <source>
        <dbReference type="EMBL" id="CAK9257178.1"/>
    </source>
</evidence>
<feature type="non-terminal residue" evidence="1">
    <location>
        <position position="1"/>
    </location>
</feature>
<sequence length="80" mass="9196">MYKCFAYTQQQNRFHIIHPLPRPFTQMPTKETLSSQTIYIARKHKPDFHQTFTKPDSSAVQSLSLSNSSIAAWPGTRRSG</sequence>
<feature type="non-terminal residue" evidence="1">
    <location>
        <position position="80"/>
    </location>
</feature>
<reference evidence="1" key="1">
    <citation type="submission" date="2024-02" db="EMBL/GenBank/DDBJ databases">
        <authorList>
            <consortium name="ELIXIR-Norway"/>
            <consortium name="Elixir Norway"/>
        </authorList>
    </citation>
    <scope>NUCLEOTIDE SEQUENCE</scope>
</reference>
<evidence type="ECO:0000313" key="2">
    <source>
        <dbReference type="Proteomes" id="UP001497444"/>
    </source>
</evidence>
<dbReference type="EMBL" id="OZ020105">
    <property type="protein sequence ID" value="CAK9257178.1"/>
    <property type="molecule type" value="Genomic_DNA"/>
</dbReference>
<accession>A0ABP0VRS8</accession>
<proteinExistence type="predicted"/>
<gene>
    <name evidence="1" type="ORF">CSSPJE1EN1_LOCUS2656</name>
</gene>
<protein>
    <submittedName>
        <fullName evidence="1">Uncharacterized protein</fullName>
    </submittedName>
</protein>
<keyword evidence="2" id="KW-1185">Reference proteome</keyword>
<name>A0ABP0VRS8_9BRYO</name>
<dbReference type="Proteomes" id="UP001497444">
    <property type="component" value="Chromosome 10"/>
</dbReference>